<protein>
    <recommendedName>
        <fullName evidence="5">N-acetyl-gamma-glutamyl-phosphate reductase</fullName>
        <shortName evidence="5">AGPR</shortName>
        <ecNumber evidence="5">1.2.1.38</ecNumber>
    </recommendedName>
    <alternativeName>
        <fullName evidence="5">N-acetyl-glutamate semialdehyde dehydrogenase</fullName>
        <shortName evidence="5">NAGSA dehydrogenase</shortName>
    </alternativeName>
</protein>
<dbReference type="SUPFAM" id="SSF51735">
    <property type="entry name" value="NAD(P)-binding Rossmann-fold domains"/>
    <property type="match status" value="1"/>
</dbReference>
<dbReference type="SUPFAM" id="SSF55347">
    <property type="entry name" value="Glyceraldehyde-3-phosphate dehydrogenase-like, C-terminal domain"/>
    <property type="match status" value="1"/>
</dbReference>
<dbReference type="RefSeq" id="WP_149567504.1">
    <property type="nucleotide sequence ID" value="NZ_CP035807.1"/>
</dbReference>
<evidence type="ECO:0000256" key="5">
    <source>
        <dbReference type="HAMAP-Rule" id="MF_00150"/>
    </source>
</evidence>
<sequence>MKAAILGSTGYTGLVLLRFLLDHPEIDEIIPVSSSSVGLSITEYDPGIFSKSLLTKVKDGLLKSVDDAKLAKPDVVFAALPHLKSAEICSDFFGDSVIIDLSADFRIEDAELFEKAYGEKHPNPKLQKEAVYGLSEWYKDKIKNAQLIANPGCYPTASLLPLLPLVKEGIITNDIVINALSGISGAGRSAKPNSLFVKRNENANAYNIGTKHRHQIEIKKELDFIDNYNTKVIFNPHLIPLSRGMVVTTVAKLQKEVTDSKILEIYTKYYGNSEFVNILKNSLPESGSTINSNRCDISWQLEDNSIILCSTIDNLVKGASGQAVQNMNIRFGFKESLGLSLNGEL</sequence>
<comment type="subcellular location">
    <subcellularLocation>
        <location evidence="5">Cytoplasm</location>
    </subcellularLocation>
</comment>
<dbReference type="CDD" id="cd17895">
    <property type="entry name" value="AGPR_1_N"/>
    <property type="match status" value="1"/>
</dbReference>
<evidence type="ECO:0000313" key="9">
    <source>
        <dbReference type="Proteomes" id="UP000323824"/>
    </source>
</evidence>
<evidence type="ECO:0000256" key="3">
    <source>
        <dbReference type="ARBA" id="ARBA00022857"/>
    </source>
</evidence>
<evidence type="ECO:0000256" key="6">
    <source>
        <dbReference type="PROSITE-ProRule" id="PRU10010"/>
    </source>
</evidence>
<keyword evidence="4 5" id="KW-0560">Oxidoreductase</keyword>
<dbReference type="OrthoDB" id="9801289at2"/>
<dbReference type="SMART" id="SM00859">
    <property type="entry name" value="Semialdhyde_dh"/>
    <property type="match status" value="1"/>
</dbReference>
<dbReference type="PANTHER" id="PTHR32338">
    <property type="entry name" value="N-ACETYL-GAMMA-GLUTAMYL-PHOSPHATE REDUCTASE, CHLOROPLASTIC-RELATED-RELATED"/>
    <property type="match status" value="1"/>
</dbReference>
<proteinExistence type="inferred from homology"/>
<keyword evidence="2 5" id="KW-0028">Amino-acid biosynthesis</keyword>
<dbReference type="PROSITE" id="PS01224">
    <property type="entry name" value="ARGC"/>
    <property type="match status" value="1"/>
</dbReference>
<dbReference type="AlphaFoldDB" id="A0A5C1QC61"/>
<keyword evidence="3 5" id="KW-0521">NADP</keyword>
<accession>A0A5C1QC61</accession>
<dbReference type="Proteomes" id="UP000323824">
    <property type="component" value="Chromosome"/>
</dbReference>
<dbReference type="InterPro" id="IPR036291">
    <property type="entry name" value="NAD(P)-bd_dom_sf"/>
</dbReference>
<dbReference type="EC" id="1.2.1.38" evidence="5"/>
<dbReference type="EMBL" id="CP035807">
    <property type="protein sequence ID" value="QEN04256.1"/>
    <property type="molecule type" value="Genomic_DNA"/>
</dbReference>
<dbReference type="Gene3D" id="3.30.360.10">
    <property type="entry name" value="Dihydrodipicolinate Reductase, domain 2"/>
    <property type="match status" value="1"/>
</dbReference>
<evidence type="ECO:0000259" key="7">
    <source>
        <dbReference type="SMART" id="SM00859"/>
    </source>
</evidence>
<dbReference type="HAMAP" id="MF_00150">
    <property type="entry name" value="ArgC_type1"/>
    <property type="match status" value="1"/>
</dbReference>
<dbReference type="NCBIfam" id="TIGR01850">
    <property type="entry name" value="argC"/>
    <property type="match status" value="1"/>
</dbReference>
<dbReference type="KEGG" id="sper:EW093_05930"/>
<reference evidence="8 9" key="1">
    <citation type="submission" date="2019-02" db="EMBL/GenBank/DDBJ databases">
        <authorList>
            <person name="Fomenkov A."/>
            <person name="Dubinina G."/>
            <person name="Grabovich M."/>
            <person name="Vincze T."/>
            <person name="Roberts R.J."/>
        </authorList>
    </citation>
    <scope>NUCLEOTIDE SEQUENCE [LARGE SCALE GENOMIC DNA]</scope>
    <source>
        <strain evidence="8 9">P</strain>
    </source>
</reference>
<evidence type="ECO:0000256" key="4">
    <source>
        <dbReference type="ARBA" id="ARBA00023002"/>
    </source>
</evidence>
<evidence type="ECO:0000256" key="1">
    <source>
        <dbReference type="ARBA" id="ARBA00022571"/>
    </source>
</evidence>
<dbReference type="GO" id="GO:0005737">
    <property type="term" value="C:cytoplasm"/>
    <property type="evidence" value="ECO:0007669"/>
    <property type="project" value="UniProtKB-SubCell"/>
</dbReference>
<comment type="catalytic activity">
    <reaction evidence="5">
        <text>N-acetyl-L-glutamate 5-semialdehyde + phosphate + NADP(+) = N-acetyl-L-glutamyl 5-phosphate + NADPH + H(+)</text>
        <dbReference type="Rhea" id="RHEA:21588"/>
        <dbReference type="ChEBI" id="CHEBI:15378"/>
        <dbReference type="ChEBI" id="CHEBI:29123"/>
        <dbReference type="ChEBI" id="CHEBI:43474"/>
        <dbReference type="ChEBI" id="CHEBI:57783"/>
        <dbReference type="ChEBI" id="CHEBI:57936"/>
        <dbReference type="ChEBI" id="CHEBI:58349"/>
        <dbReference type="EC" id="1.2.1.38"/>
    </reaction>
</comment>
<dbReference type="GO" id="GO:0051287">
    <property type="term" value="F:NAD binding"/>
    <property type="evidence" value="ECO:0007669"/>
    <property type="project" value="InterPro"/>
</dbReference>
<name>A0A5C1QC61_9SPIO</name>
<dbReference type="InterPro" id="IPR058924">
    <property type="entry name" value="AGPR_dimerisation_dom"/>
</dbReference>
<dbReference type="GO" id="GO:0003942">
    <property type="term" value="F:N-acetyl-gamma-glutamyl-phosphate reductase activity"/>
    <property type="evidence" value="ECO:0007669"/>
    <property type="project" value="UniProtKB-UniRule"/>
</dbReference>
<comment type="function">
    <text evidence="5">Catalyzes the NADPH-dependent reduction of N-acetyl-5-glutamyl phosphate to yield N-acetyl-L-glutamate 5-semialdehyde.</text>
</comment>
<evidence type="ECO:0000256" key="2">
    <source>
        <dbReference type="ARBA" id="ARBA00022605"/>
    </source>
</evidence>
<reference evidence="8 9" key="2">
    <citation type="submission" date="2019-09" db="EMBL/GenBank/DDBJ databases">
        <title>Complete Genome Sequence and Methylome Analysis of free living Spirochaetas.</title>
        <authorList>
            <person name="Leshcheva N."/>
            <person name="Mikheeva N."/>
        </authorList>
    </citation>
    <scope>NUCLEOTIDE SEQUENCE [LARGE SCALE GENOMIC DNA]</scope>
    <source>
        <strain evidence="8 9">P</strain>
    </source>
</reference>
<dbReference type="Pfam" id="PF01118">
    <property type="entry name" value="Semialdhyde_dh"/>
    <property type="match status" value="1"/>
</dbReference>
<evidence type="ECO:0000313" key="8">
    <source>
        <dbReference type="EMBL" id="QEN04256.1"/>
    </source>
</evidence>
<dbReference type="PANTHER" id="PTHR32338:SF10">
    <property type="entry name" value="N-ACETYL-GAMMA-GLUTAMYL-PHOSPHATE REDUCTASE, CHLOROPLASTIC-RELATED"/>
    <property type="match status" value="1"/>
</dbReference>
<keyword evidence="1 5" id="KW-0055">Arginine biosynthesis</keyword>
<comment type="pathway">
    <text evidence="5">Amino-acid biosynthesis; L-arginine biosynthesis; N(2)-acetyl-L-ornithine from L-glutamate: step 3/4.</text>
</comment>
<dbReference type="GO" id="GO:0070401">
    <property type="term" value="F:NADP+ binding"/>
    <property type="evidence" value="ECO:0007669"/>
    <property type="project" value="InterPro"/>
</dbReference>
<dbReference type="InterPro" id="IPR000534">
    <property type="entry name" value="Semialdehyde_DH_NAD-bd"/>
</dbReference>
<organism evidence="8 9">
    <name type="scientific">Thiospirochaeta perfilievii</name>
    <dbReference type="NCBI Taxonomy" id="252967"/>
    <lineage>
        <taxon>Bacteria</taxon>
        <taxon>Pseudomonadati</taxon>
        <taxon>Spirochaetota</taxon>
        <taxon>Spirochaetia</taxon>
        <taxon>Spirochaetales</taxon>
        <taxon>Spirochaetaceae</taxon>
        <taxon>Thiospirochaeta</taxon>
    </lineage>
</organism>
<feature type="domain" description="Semialdehyde dehydrogenase NAD-binding" evidence="7">
    <location>
        <begin position="2"/>
        <end position="145"/>
    </location>
</feature>
<gene>
    <name evidence="5 8" type="primary">argC</name>
    <name evidence="8" type="ORF">EW093_05930</name>
</gene>
<dbReference type="Gene3D" id="3.40.50.720">
    <property type="entry name" value="NAD(P)-binding Rossmann-like Domain"/>
    <property type="match status" value="1"/>
</dbReference>
<feature type="active site" evidence="5 6">
    <location>
        <position position="153"/>
    </location>
</feature>
<dbReference type="Pfam" id="PF22698">
    <property type="entry name" value="Semialdhyde_dhC_1"/>
    <property type="match status" value="1"/>
</dbReference>
<keyword evidence="9" id="KW-1185">Reference proteome</keyword>
<dbReference type="UniPathway" id="UPA00068">
    <property type="reaction ID" value="UER00108"/>
</dbReference>
<dbReference type="CDD" id="cd23934">
    <property type="entry name" value="AGPR_1_C"/>
    <property type="match status" value="1"/>
</dbReference>
<keyword evidence="5" id="KW-0963">Cytoplasm</keyword>
<comment type="similarity">
    <text evidence="5">Belongs to the NAGSA dehydrogenase family. Type 1 subfamily.</text>
</comment>
<dbReference type="InterPro" id="IPR000706">
    <property type="entry name" value="AGPR_type-1"/>
</dbReference>
<dbReference type="InterPro" id="IPR023013">
    <property type="entry name" value="AGPR_AS"/>
</dbReference>
<dbReference type="GO" id="GO:0006526">
    <property type="term" value="P:L-arginine biosynthetic process"/>
    <property type="evidence" value="ECO:0007669"/>
    <property type="project" value="UniProtKB-UniRule"/>
</dbReference>
<dbReference type="InterPro" id="IPR050085">
    <property type="entry name" value="AGPR"/>
</dbReference>